<accession>A0A0B1S5K4</accession>
<evidence type="ECO:0000256" key="7">
    <source>
        <dbReference type="SAM" id="Phobius"/>
    </source>
</evidence>
<name>A0A0B1S5K4_OESDE</name>
<evidence type="ECO:0000256" key="5">
    <source>
        <dbReference type="ARBA" id="ARBA00023136"/>
    </source>
</evidence>
<keyword evidence="6" id="KW-0325">Glycoprotein</keyword>
<evidence type="ECO:0000256" key="6">
    <source>
        <dbReference type="ARBA" id="ARBA00023180"/>
    </source>
</evidence>
<gene>
    <name evidence="9" type="ORF">OESDEN_20125</name>
</gene>
<evidence type="ECO:0000313" key="10">
    <source>
        <dbReference type="Proteomes" id="UP000053660"/>
    </source>
</evidence>
<dbReference type="GO" id="GO:0005119">
    <property type="term" value="F:smoothened binding"/>
    <property type="evidence" value="ECO:0007669"/>
    <property type="project" value="TreeGrafter"/>
</dbReference>
<dbReference type="InterPro" id="IPR053958">
    <property type="entry name" value="HMGCR/SNAP/NPC1-like_SSD"/>
</dbReference>
<feature type="transmembrane region" description="Helical" evidence="7">
    <location>
        <begin position="621"/>
        <end position="639"/>
    </location>
</feature>
<dbReference type="AlphaFoldDB" id="A0A0B1S5K4"/>
<feature type="transmembrane region" description="Helical" evidence="7">
    <location>
        <begin position="858"/>
        <end position="878"/>
    </location>
</feature>
<dbReference type="SUPFAM" id="SSF82866">
    <property type="entry name" value="Multidrug efflux transporter AcrB transmembrane domain"/>
    <property type="match status" value="1"/>
</dbReference>
<dbReference type="Proteomes" id="UP000053660">
    <property type="component" value="Unassembled WGS sequence"/>
</dbReference>
<comment type="similarity">
    <text evidence="2">Belongs to the patched family.</text>
</comment>
<dbReference type="GO" id="GO:0045879">
    <property type="term" value="P:negative regulation of smoothened signaling pathway"/>
    <property type="evidence" value="ECO:0007669"/>
    <property type="project" value="TreeGrafter"/>
</dbReference>
<dbReference type="Pfam" id="PF12349">
    <property type="entry name" value="Sterol-sensing"/>
    <property type="match status" value="1"/>
</dbReference>
<dbReference type="InterPro" id="IPR000731">
    <property type="entry name" value="SSD"/>
</dbReference>
<dbReference type="FunFam" id="1.20.1640.10:FF:000031">
    <property type="entry name" value="PaTChed family"/>
    <property type="match status" value="1"/>
</dbReference>
<dbReference type="PROSITE" id="PS50156">
    <property type="entry name" value="SSD"/>
    <property type="match status" value="1"/>
</dbReference>
<reference evidence="9 10" key="1">
    <citation type="submission" date="2014-03" db="EMBL/GenBank/DDBJ databases">
        <title>Draft genome of the hookworm Oesophagostomum dentatum.</title>
        <authorList>
            <person name="Mitreva M."/>
        </authorList>
    </citation>
    <scope>NUCLEOTIDE SEQUENCE [LARGE SCALE GENOMIC DNA]</scope>
    <source>
        <strain evidence="9 10">OD-Hann</strain>
    </source>
</reference>
<evidence type="ECO:0000313" key="9">
    <source>
        <dbReference type="EMBL" id="KHJ80204.1"/>
    </source>
</evidence>
<keyword evidence="10" id="KW-1185">Reference proteome</keyword>
<proteinExistence type="inferred from homology"/>
<dbReference type="GO" id="GO:0018996">
    <property type="term" value="P:molting cycle, collagen and cuticulin-based cuticle"/>
    <property type="evidence" value="ECO:0007669"/>
    <property type="project" value="UniProtKB-ARBA"/>
</dbReference>
<feature type="transmembrane region" description="Helical" evidence="7">
    <location>
        <begin position="731"/>
        <end position="750"/>
    </location>
</feature>
<organism evidence="9 10">
    <name type="scientific">Oesophagostomum dentatum</name>
    <name type="common">Nodular worm</name>
    <dbReference type="NCBI Taxonomy" id="61180"/>
    <lineage>
        <taxon>Eukaryota</taxon>
        <taxon>Metazoa</taxon>
        <taxon>Ecdysozoa</taxon>
        <taxon>Nematoda</taxon>
        <taxon>Chromadorea</taxon>
        <taxon>Rhabditida</taxon>
        <taxon>Rhabditina</taxon>
        <taxon>Rhabditomorpha</taxon>
        <taxon>Strongyloidea</taxon>
        <taxon>Strongylidae</taxon>
        <taxon>Oesophagostomum</taxon>
    </lineage>
</organism>
<feature type="domain" description="SSD" evidence="8">
    <location>
        <begin position="622"/>
        <end position="783"/>
    </location>
</feature>
<evidence type="ECO:0000256" key="3">
    <source>
        <dbReference type="ARBA" id="ARBA00022692"/>
    </source>
</evidence>
<feature type="transmembrane region" description="Helical" evidence="7">
    <location>
        <begin position="659"/>
        <end position="683"/>
    </location>
</feature>
<comment type="subcellular location">
    <subcellularLocation>
        <location evidence="1">Membrane</location>
        <topology evidence="1">Multi-pass membrane protein</topology>
    </subcellularLocation>
</comment>
<sequence>MEISASDVYLLEKDQVDWEPPEALTQVRRKISKFDLTTFIERRLIGNSDSADFTEAWKLKFSHAPTWCDADMSLQQIKRGVARGNRIALYSRSFFQQCLFQIGCFVQRWAWSTVVVSLLLYTACCAGLTDVIIETDIVKLWVSQGGRLNDELNFLSKVQAEANRIKRAAEPEPVEAKVRRGPELPRENGLGGGFQVVIQTPVRKNENVLSQESLLRHVKLMEEISKYEVELYGEKWTLSDICFKPPGPNFNSGPLAKLMNTLLDKIIPCIWITPIDCYWEGAKPLGPNPPINLGDEVSAFVASLPKGNVTWKNLNPTAVMTEVGALFDLGPIGNFFQRAGIGAAYLDRPCIDPLDPECPKTAPNYFDKCAALEKFNEWNMAKDDAEKVHLEKKELPKEDDMDGPSKLTESLLGEIFGRKKREATPKPKKDEDYYAYEDSDYDVSGIGNLTHSKNKKDPKEVMCLEYGESLLKWMRKNPERWGEFLTEKEFPQTPDFKKVMTGGCKGFGKTIMEWPEDLIIGGIKREGGMLKSAEALQSVFLVASPFDVFLRYKGEKKETHPNLDTSLWNPRWAEDVVFAWQRNFTRKLYDHEANKNPEENRVFHPLASTSIADMLEEFSQFNYFIIVMGYVLMVIYAAFTQARIDGRWLAIKSNVALSFVGVILVTYSSICGLGVTTALGIHFNVATTQIVPFLSLGLGIDDMFLLLHNYDEIIHTATKNEMGILLKETGMSVMVTSINNILAFCAGYVLPIPALRSFCSQTAVLLAFNLISLMFIFPAFIGLDLRRVRAGRRDLVYCGPGENDNEKGEKASDGVPSNVSSKADLTSPAFVEYVRDQPWYTVGGFLTFYYIPALKNKFVKALVLLLTVCGVAFGLYGMHSSTLGLELADVLPENTAPAAFMRAREKYFSFYPMFAVLRGKTIDIPNQQPLIEEYRRVLGETKYVMKANGNLQPYWMSMVRTWLESLDVALEKELKAGNMDPVTGKPVKGKEKPAPEALIARRLVCSYGNTFNCTGRIGQIKMVENGIIRPESFYNYLTGWFNVDNMMYYVSQASFQPAPPFWQMGPQDKVVPPARPLLYSQIPFYQTNLTDTPVIVDMIEVASCYFPSRNRIKAFLCRILSIGAPFL</sequence>
<keyword evidence="3 7" id="KW-0812">Transmembrane</keyword>
<keyword evidence="4 7" id="KW-1133">Transmembrane helix</keyword>
<protein>
    <recommendedName>
        <fullName evidence="8">SSD domain-containing protein</fullName>
    </recommendedName>
</protein>
<dbReference type="EMBL" id="KN601488">
    <property type="protein sequence ID" value="KHJ80204.1"/>
    <property type="molecule type" value="Genomic_DNA"/>
</dbReference>
<evidence type="ECO:0000259" key="8">
    <source>
        <dbReference type="PROSITE" id="PS50156"/>
    </source>
</evidence>
<dbReference type="GO" id="GO:0097108">
    <property type="term" value="F:hedgehog family protein binding"/>
    <property type="evidence" value="ECO:0007669"/>
    <property type="project" value="TreeGrafter"/>
</dbReference>
<dbReference type="PANTHER" id="PTHR46022:SF6">
    <property type="entry name" value="PROTEIN PATCHED HOMOLOG 3"/>
    <property type="match status" value="1"/>
</dbReference>
<dbReference type="GO" id="GO:0008158">
    <property type="term" value="F:hedgehog receptor activity"/>
    <property type="evidence" value="ECO:0007669"/>
    <property type="project" value="TreeGrafter"/>
</dbReference>
<feature type="transmembrane region" description="Helical" evidence="7">
    <location>
        <begin position="689"/>
        <end position="710"/>
    </location>
</feature>
<evidence type="ECO:0000256" key="1">
    <source>
        <dbReference type="ARBA" id="ARBA00004141"/>
    </source>
</evidence>
<feature type="non-terminal residue" evidence="9">
    <location>
        <position position="1127"/>
    </location>
</feature>
<dbReference type="GO" id="GO:0005886">
    <property type="term" value="C:plasma membrane"/>
    <property type="evidence" value="ECO:0007669"/>
    <property type="project" value="TreeGrafter"/>
</dbReference>
<feature type="transmembrane region" description="Helical" evidence="7">
    <location>
        <begin position="762"/>
        <end position="783"/>
    </location>
</feature>
<keyword evidence="5 7" id="KW-0472">Membrane</keyword>
<evidence type="ECO:0000256" key="2">
    <source>
        <dbReference type="ARBA" id="ARBA00005585"/>
    </source>
</evidence>
<dbReference type="PANTHER" id="PTHR46022">
    <property type="entry name" value="PROTEIN PATCHED"/>
    <property type="match status" value="1"/>
</dbReference>
<dbReference type="Gene3D" id="1.20.1640.10">
    <property type="entry name" value="Multidrug efflux transporter AcrB transmembrane domain"/>
    <property type="match status" value="1"/>
</dbReference>
<dbReference type="OrthoDB" id="5873834at2759"/>
<evidence type="ECO:0000256" key="4">
    <source>
        <dbReference type="ARBA" id="ARBA00022989"/>
    </source>
</evidence>